<dbReference type="SUPFAM" id="SSF52540">
    <property type="entry name" value="P-loop containing nucleoside triphosphate hydrolases"/>
    <property type="match status" value="1"/>
</dbReference>
<proteinExistence type="predicted"/>
<reference evidence="4 5" key="1">
    <citation type="journal article" date="2024" name="Nat. Commun.">
        <title>Phylogenomics reveals the evolutionary origins of lichenization in chlorophyte algae.</title>
        <authorList>
            <person name="Puginier C."/>
            <person name="Libourel C."/>
            <person name="Otte J."/>
            <person name="Skaloud P."/>
            <person name="Haon M."/>
            <person name="Grisel S."/>
            <person name="Petersen M."/>
            <person name="Berrin J.G."/>
            <person name="Delaux P.M."/>
            <person name="Dal Grande F."/>
            <person name="Keller J."/>
        </authorList>
    </citation>
    <scope>NUCLEOTIDE SEQUENCE [LARGE SCALE GENOMIC DNA]</scope>
    <source>
        <strain evidence="4 5">SAG 2043</strain>
    </source>
</reference>
<dbReference type="PRINTS" id="PR00364">
    <property type="entry name" value="DISEASERSIST"/>
</dbReference>
<organism evidence="4 5">
    <name type="scientific">[Myrmecia] bisecta</name>
    <dbReference type="NCBI Taxonomy" id="41462"/>
    <lineage>
        <taxon>Eukaryota</taxon>
        <taxon>Viridiplantae</taxon>
        <taxon>Chlorophyta</taxon>
        <taxon>core chlorophytes</taxon>
        <taxon>Trebouxiophyceae</taxon>
        <taxon>Trebouxiales</taxon>
        <taxon>Trebouxiaceae</taxon>
        <taxon>Myrmecia</taxon>
    </lineage>
</organism>
<gene>
    <name evidence="4" type="ORF">WJX72_005288</name>
</gene>
<dbReference type="Gene3D" id="1.10.8.430">
    <property type="entry name" value="Helical domain of apoptotic protease-activating factors"/>
    <property type="match status" value="1"/>
</dbReference>
<sequence length="485" mass="52606">MESLPVAVIAALILGFGGFVLRRFKAKDGTASKQLQAPAVTAGPEVNSIGSVTGWEHKPTEQSLSDLVTRVTGDILEALAANHRHQDGLVGVEARAQQLLDDHYTHQGMVLGLTGMGGIGKTTLATALYNRLLPHYRTTSCVLLDVRSVAAEPGGLLQMQQRILKELCSWRDAPLPVDVRQGRDLLYNHLGNRKVLLVLDDVSAEGPDALTALLIRDKLHAGSCIIITSRDGDLLKRAGCQTAVAVDFLSVEQSTQLFALHAFPDGSVAPDLQELVPQVVDACGRLPLTLKVLGSYLKGTPSTVWPDTLRQLKTARDLPGSDDDKVFQRLRISYDGLGWQQQQMFLDVACLLLGRRAATAKRAWAGLDWPSEASLSLLLGRCLLTVDEDSNLAMHDQLRDMGRAIEERGPGMQQDLPVTDRKRLWLSDEEQINWSRKAGGVLPNLAGLHATACFSHLAVLDVCGSDLDSLPDKLPASLQELDLAA</sequence>
<keyword evidence="2" id="KW-0812">Transmembrane</keyword>
<name>A0AAW1PP40_9CHLO</name>
<dbReference type="GO" id="GO:0006952">
    <property type="term" value="P:defense response"/>
    <property type="evidence" value="ECO:0007669"/>
    <property type="project" value="InterPro"/>
</dbReference>
<keyword evidence="2" id="KW-0472">Membrane</keyword>
<evidence type="ECO:0000256" key="1">
    <source>
        <dbReference type="ARBA" id="ARBA00022614"/>
    </source>
</evidence>
<dbReference type="AlphaFoldDB" id="A0AAW1PP40"/>
<protein>
    <recommendedName>
        <fullName evidence="3">AAA+ ATPase domain-containing protein</fullName>
    </recommendedName>
</protein>
<dbReference type="Gene3D" id="3.40.50.300">
    <property type="entry name" value="P-loop containing nucleotide triphosphate hydrolases"/>
    <property type="match status" value="1"/>
</dbReference>
<evidence type="ECO:0000313" key="5">
    <source>
        <dbReference type="Proteomes" id="UP001489004"/>
    </source>
</evidence>
<dbReference type="GO" id="GO:0043531">
    <property type="term" value="F:ADP binding"/>
    <property type="evidence" value="ECO:0007669"/>
    <property type="project" value="InterPro"/>
</dbReference>
<dbReference type="InterPro" id="IPR058192">
    <property type="entry name" value="WHD_ROQ1-like"/>
</dbReference>
<dbReference type="EMBL" id="JALJOR010000009">
    <property type="protein sequence ID" value="KAK9811525.1"/>
    <property type="molecule type" value="Genomic_DNA"/>
</dbReference>
<dbReference type="InterPro" id="IPR003593">
    <property type="entry name" value="AAA+_ATPase"/>
</dbReference>
<dbReference type="InterPro" id="IPR002182">
    <property type="entry name" value="NB-ARC"/>
</dbReference>
<feature type="transmembrane region" description="Helical" evidence="2">
    <location>
        <begin position="6"/>
        <end position="24"/>
    </location>
</feature>
<accession>A0AAW1PP40</accession>
<dbReference type="Proteomes" id="UP001489004">
    <property type="component" value="Unassembled WGS sequence"/>
</dbReference>
<keyword evidence="5" id="KW-1185">Reference proteome</keyword>
<evidence type="ECO:0000313" key="4">
    <source>
        <dbReference type="EMBL" id="KAK9811525.1"/>
    </source>
</evidence>
<evidence type="ECO:0000259" key="3">
    <source>
        <dbReference type="SMART" id="SM00382"/>
    </source>
</evidence>
<evidence type="ECO:0000256" key="2">
    <source>
        <dbReference type="SAM" id="Phobius"/>
    </source>
</evidence>
<dbReference type="InterPro" id="IPR027417">
    <property type="entry name" value="P-loop_NTPase"/>
</dbReference>
<keyword evidence="1" id="KW-0433">Leucine-rich repeat</keyword>
<dbReference type="InterPro" id="IPR044974">
    <property type="entry name" value="Disease_R_plants"/>
</dbReference>
<keyword evidence="2" id="KW-1133">Transmembrane helix</keyword>
<dbReference type="Pfam" id="PF00931">
    <property type="entry name" value="NB-ARC"/>
    <property type="match status" value="1"/>
</dbReference>
<dbReference type="PANTHER" id="PTHR11017">
    <property type="entry name" value="LEUCINE-RICH REPEAT-CONTAINING PROTEIN"/>
    <property type="match status" value="1"/>
</dbReference>
<dbReference type="InterPro" id="IPR042197">
    <property type="entry name" value="Apaf_helical"/>
</dbReference>
<comment type="caution">
    <text evidence="4">The sequence shown here is derived from an EMBL/GenBank/DDBJ whole genome shotgun (WGS) entry which is preliminary data.</text>
</comment>
<feature type="domain" description="AAA+ ATPase" evidence="3">
    <location>
        <begin position="107"/>
        <end position="249"/>
    </location>
</feature>
<dbReference type="Pfam" id="PF23282">
    <property type="entry name" value="WHD_ROQ1"/>
    <property type="match status" value="1"/>
</dbReference>
<dbReference type="SMART" id="SM00382">
    <property type="entry name" value="AAA"/>
    <property type="match status" value="1"/>
</dbReference>